<dbReference type="UniPathway" id="UPA00124"/>
<comment type="function">
    <text evidence="6">Catalyzes the reduction of dTDP-6-deoxy-L-lyxo-4-hexulose to yield dTDP-L-rhamnose.</text>
</comment>
<feature type="domain" description="RmlD-like substrate binding" evidence="7">
    <location>
        <begin position="1"/>
        <end position="283"/>
    </location>
</feature>
<evidence type="ECO:0000256" key="4">
    <source>
        <dbReference type="ARBA" id="ARBA00017099"/>
    </source>
</evidence>
<keyword evidence="9" id="KW-1185">Reference proteome</keyword>
<dbReference type="CDD" id="cd05254">
    <property type="entry name" value="dTDP_HR_like_SDR_e"/>
    <property type="match status" value="1"/>
</dbReference>
<dbReference type="InterPro" id="IPR029903">
    <property type="entry name" value="RmlD-like-bd"/>
</dbReference>
<dbReference type="RefSeq" id="WP_089411388.1">
    <property type="nucleotide sequence ID" value="NZ_FZQA01000001.1"/>
</dbReference>
<evidence type="ECO:0000313" key="8">
    <source>
        <dbReference type="EMBL" id="SNT68446.1"/>
    </source>
</evidence>
<dbReference type="OrthoDB" id="9803892at2"/>
<evidence type="ECO:0000259" key="7">
    <source>
        <dbReference type="Pfam" id="PF04321"/>
    </source>
</evidence>
<comment type="pathway">
    <text evidence="1 6">Carbohydrate biosynthesis; dTDP-L-rhamnose biosynthesis.</text>
</comment>
<dbReference type="Proteomes" id="UP000198346">
    <property type="component" value="Unassembled WGS sequence"/>
</dbReference>
<dbReference type="SUPFAM" id="SSF51735">
    <property type="entry name" value="NAD(P)-binding Rossmann-fold domains"/>
    <property type="match status" value="1"/>
</dbReference>
<dbReference type="NCBIfam" id="TIGR01214">
    <property type="entry name" value="rmlD"/>
    <property type="match status" value="1"/>
</dbReference>
<dbReference type="Gene3D" id="3.40.50.720">
    <property type="entry name" value="NAD(P)-binding Rossmann-like Domain"/>
    <property type="match status" value="1"/>
</dbReference>
<organism evidence="8 9">
    <name type="scientific">Amphiplicatus metriothermophilus</name>
    <dbReference type="NCBI Taxonomy" id="1519374"/>
    <lineage>
        <taxon>Bacteria</taxon>
        <taxon>Pseudomonadati</taxon>
        <taxon>Pseudomonadota</taxon>
        <taxon>Alphaproteobacteria</taxon>
        <taxon>Parvularculales</taxon>
        <taxon>Parvularculaceae</taxon>
        <taxon>Amphiplicatus</taxon>
    </lineage>
</organism>
<keyword evidence="6" id="KW-0521">NADP</keyword>
<evidence type="ECO:0000313" key="9">
    <source>
        <dbReference type="Proteomes" id="UP000198346"/>
    </source>
</evidence>
<evidence type="ECO:0000256" key="2">
    <source>
        <dbReference type="ARBA" id="ARBA00010944"/>
    </source>
</evidence>
<dbReference type="GO" id="GO:0008831">
    <property type="term" value="F:dTDP-4-dehydrorhamnose reductase activity"/>
    <property type="evidence" value="ECO:0007669"/>
    <property type="project" value="UniProtKB-EC"/>
</dbReference>
<proteinExistence type="inferred from homology"/>
<dbReference type="InterPro" id="IPR005913">
    <property type="entry name" value="dTDP_dehydrorham_reduct"/>
</dbReference>
<dbReference type="PANTHER" id="PTHR10491">
    <property type="entry name" value="DTDP-4-DEHYDRORHAMNOSE REDUCTASE"/>
    <property type="match status" value="1"/>
</dbReference>
<accession>A0A239PKW9</accession>
<keyword evidence="6" id="KW-0560">Oxidoreductase</keyword>
<dbReference type="GO" id="GO:0019305">
    <property type="term" value="P:dTDP-rhamnose biosynthetic process"/>
    <property type="evidence" value="ECO:0007669"/>
    <property type="project" value="UniProtKB-UniPathway"/>
</dbReference>
<protein>
    <recommendedName>
        <fullName evidence="4 6">dTDP-4-dehydrorhamnose reductase</fullName>
        <ecNumber evidence="3 6">1.1.1.133</ecNumber>
    </recommendedName>
</protein>
<dbReference type="Pfam" id="PF04321">
    <property type="entry name" value="RmlD_sub_bind"/>
    <property type="match status" value="1"/>
</dbReference>
<evidence type="ECO:0000256" key="5">
    <source>
        <dbReference type="ARBA" id="ARBA00048200"/>
    </source>
</evidence>
<dbReference type="Gene3D" id="3.90.25.10">
    <property type="entry name" value="UDP-galactose 4-epimerase, domain 1"/>
    <property type="match status" value="1"/>
</dbReference>
<dbReference type="AlphaFoldDB" id="A0A239PKW9"/>
<reference evidence="8 9" key="1">
    <citation type="submission" date="2017-07" db="EMBL/GenBank/DDBJ databases">
        <authorList>
            <person name="Sun Z.S."/>
            <person name="Albrecht U."/>
            <person name="Echele G."/>
            <person name="Lee C.C."/>
        </authorList>
    </citation>
    <scope>NUCLEOTIDE SEQUENCE [LARGE SCALE GENOMIC DNA]</scope>
    <source>
        <strain evidence="8 9">CGMCC 1.12710</strain>
    </source>
</reference>
<name>A0A239PKW9_9PROT</name>
<comment type="catalytic activity">
    <reaction evidence="5 6">
        <text>dTDP-beta-L-rhamnose + NADP(+) = dTDP-4-dehydro-beta-L-rhamnose + NADPH + H(+)</text>
        <dbReference type="Rhea" id="RHEA:21796"/>
        <dbReference type="ChEBI" id="CHEBI:15378"/>
        <dbReference type="ChEBI" id="CHEBI:57510"/>
        <dbReference type="ChEBI" id="CHEBI:57783"/>
        <dbReference type="ChEBI" id="CHEBI:58349"/>
        <dbReference type="ChEBI" id="CHEBI:62830"/>
        <dbReference type="EC" id="1.1.1.133"/>
    </reaction>
</comment>
<sequence>MRVLLFGANGQVGTEIRRRAGGDVAIVALDRARCDLSQAGAAARAIEREACDAVVNAAAYTAVDRAESEPDLAGRINAEAPREMAEAAAAKRVPLIHLSTDYVFDGTASRPYREDDPVAPLGVYGATKLKGEEAVAAGGGAYAILRLSWVFSAHGSNFVKTMLRLARERPALRVVADQRGKPTPAADAAEAALLVARALLADPARSGLYHFAGDAPASWADFAEAIMAEAGLAVPVERIATADFPTPARRPAWSVLDTAKFERVFARPAPSWRAGLESVVAELGAPEKEEGR</sequence>
<evidence type="ECO:0000256" key="6">
    <source>
        <dbReference type="RuleBase" id="RU364082"/>
    </source>
</evidence>
<dbReference type="GO" id="GO:0005829">
    <property type="term" value="C:cytosol"/>
    <property type="evidence" value="ECO:0007669"/>
    <property type="project" value="TreeGrafter"/>
</dbReference>
<dbReference type="PANTHER" id="PTHR10491:SF4">
    <property type="entry name" value="METHIONINE ADENOSYLTRANSFERASE 2 SUBUNIT BETA"/>
    <property type="match status" value="1"/>
</dbReference>
<evidence type="ECO:0000256" key="3">
    <source>
        <dbReference type="ARBA" id="ARBA00012929"/>
    </source>
</evidence>
<comment type="similarity">
    <text evidence="2 6">Belongs to the dTDP-4-dehydrorhamnose reductase family.</text>
</comment>
<dbReference type="EC" id="1.1.1.133" evidence="3 6"/>
<dbReference type="InterPro" id="IPR036291">
    <property type="entry name" value="NAD(P)-bd_dom_sf"/>
</dbReference>
<comment type="cofactor">
    <cofactor evidence="6">
        <name>Mg(2+)</name>
        <dbReference type="ChEBI" id="CHEBI:18420"/>
    </cofactor>
    <text evidence="6">Binds 1 Mg(2+) ion per monomer.</text>
</comment>
<dbReference type="EMBL" id="FZQA01000001">
    <property type="protein sequence ID" value="SNT68446.1"/>
    <property type="molecule type" value="Genomic_DNA"/>
</dbReference>
<gene>
    <name evidence="8" type="ORF">SAMN06297382_0948</name>
</gene>
<evidence type="ECO:0000256" key="1">
    <source>
        <dbReference type="ARBA" id="ARBA00004781"/>
    </source>
</evidence>